<dbReference type="EC" id="3.2.1.23" evidence="3 8"/>
<dbReference type="GO" id="GO:0004565">
    <property type="term" value="F:beta-galactosidase activity"/>
    <property type="evidence" value="ECO:0007669"/>
    <property type="project" value="UniProtKB-EC"/>
</dbReference>
<evidence type="ECO:0000256" key="9">
    <source>
        <dbReference type="RuleBase" id="RU003679"/>
    </source>
</evidence>
<dbReference type="InterPro" id="IPR031330">
    <property type="entry name" value="Gly_Hdrlase_35_cat"/>
</dbReference>
<dbReference type="PROSITE" id="PS01182">
    <property type="entry name" value="GLYCOSYL_HYDROL_F35"/>
    <property type="match status" value="1"/>
</dbReference>
<dbReference type="Pfam" id="PF10435">
    <property type="entry name" value="BetaGal_dom2"/>
    <property type="match status" value="1"/>
</dbReference>
<dbReference type="InterPro" id="IPR017853">
    <property type="entry name" value="GH"/>
</dbReference>
<keyword evidence="13" id="KW-1185">Reference proteome</keyword>
<evidence type="ECO:0000256" key="5">
    <source>
        <dbReference type="ARBA" id="ARBA00022801"/>
    </source>
</evidence>
<dbReference type="Proteomes" id="UP000799428">
    <property type="component" value="Unassembled WGS sequence"/>
</dbReference>
<evidence type="ECO:0000256" key="10">
    <source>
        <dbReference type="SAM" id="SignalP"/>
    </source>
</evidence>
<evidence type="ECO:0000256" key="7">
    <source>
        <dbReference type="ARBA" id="ARBA00023295"/>
    </source>
</evidence>
<dbReference type="InterPro" id="IPR008979">
    <property type="entry name" value="Galactose-bd-like_sf"/>
</dbReference>
<protein>
    <recommendedName>
        <fullName evidence="3 8">Beta-galactosidase</fullName>
        <ecNumber evidence="3 8">3.2.1.23</ecNumber>
    </recommendedName>
</protein>
<dbReference type="InterPro" id="IPR019801">
    <property type="entry name" value="Glyco_hydro_35_CS"/>
</dbReference>
<feature type="signal peptide" evidence="10">
    <location>
        <begin position="1"/>
        <end position="22"/>
    </location>
</feature>
<dbReference type="SMART" id="SM01029">
    <property type="entry name" value="BetaGal_dom2"/>
    <property type="match status" value="1"/>
</dbReference>
<dbReference type="InterPro" id="IPR036833">
    <property type="entry name" value="BetaGal_dom3_sf"/>
</dbReference>
<dbReference type="FunFam" id="2.102.20.10:FF:000001">
    <property type="entry name" value="Beta-galactosidase A"/>
    <property type="match status" value="1"/>
</dbReference>
<dbReference type="Gene3D" id="2.60.390.10">
    <property type="entry name" value="Beta-galactosidase, domain 3"/>
    <property type="match status" value="1"/>
</dbReference>
<evidence type="ECO:0000256" key="2">
    <source>
        <dbReference type="ARBA" id="ARBA00009809"/>
    </source>
</evidence>
<dbReference type="Gene3D" id="2.102.20.10">
    <property type="entry name" value="Beta-galactosidase, domain 2"/>
    <property type="match status" value="1"/>
</dbReference>
<dbReference type="InterPro" id="IPR037110">
    <property type="entry name" value="Betagal_dom2_sf"/>
</dbReference>
<accession>A0A6G1K2N4</accession>
<dbReference type="InterPro" id="IPR001944">
    <property type="entry name" value="Glycoside_Hdrlase_35"/>
</dbReference>
<feature type="domain" description="Beta-galactosidase" evidence="11">
    <location>
        <begin position="394"/>
        <end position="572"/>
    </location>
</feature>
<comment type="similarity">
    <text evidence="2 9">Belongs to the glycosyl hydrolase 35 family.</text>
</comment>
<dbReference type="InterPro" id="IPR025972">
    <property type="entry name" value="BetaGal_dom3"/>
</dbReference>
<dbReference type="GO" id="GO:0005975">
    <property type="term" value="P:carbohydrate metabolic process"/>
    <property type="evidence" value="ECO:0007669"/>
    <property type="project" value="InterPro"/>
</dbReference>
<proteinExistence type="inferred from homology"/>
<dbReference type="SUPFAM" id="SSF49785">
    <property type="entry name" value="Galactose-binding domain-like"/>
    <property type="match status" value="2"/>
</dbReference>
<reference evidence="12" key="1">
    <citation type="journal article" date="2020" name="Stud. Mycol.">
        <title>101 Dothideomycetes genomes: a test case for predicting lifestyles and emergence of pathogens.</title>
        <authorList>
            <person name="Haridas S."/>
            <person name="Albert R."/>
            <person name="Binder M."/>
            <person name="Bloem J."/>
            <person name="Labutti K."/>
            <person name="Salamov A."/>
            <person name="Andreopoulos B."/>
            <person name="Baker S."/>
            <person name="Barry K."/>
            <person name="Bills G."/>
            <person name="Bluhm B."/>
            <person name="Cannon C."/>
            <person name="Castanera R."/>
            <person name="Culley D."/>
            <person name="Daum C."/>
            <person name="Ezra D."/>
            <person name="Gonzalez J."/>
            <person name="Henrissat B."/>
            <person name="Kuo A."/>
            <person name="Liang C."/>
            <person name="Lipzen A."/>
            <person name="Lutzoni F."/>
            <person name="Magnuson J."/>
            <person name="Mondo S."/>
            <person name="Nolan M."/>
            <person name="Ohm R."/>
            <person name="Pangilinan J."/>
            <person name="Park H.-J."/>
            <person name="Ramirez L."/>
            <person name="Alfaro M."/>
            <person name="Sun H."/>
            <person name="Tritt A."/>
            <person name="Yoshinaga Y."/>
            <person name="Zwiers L.-H."/>
            <person name="Turgeon B."/>
            <person name="Goodwin S."/>
            <person name="Spatafora J."/>
            <person name="Crous P."/>
            <person name="Grigoriev I."/>
        </authorList>
    </citation>
    <scope>NUCLEOTIDE SEQUENCE</scope>
    <source>
        <strain evidence="12">CBS 279.74</strain>
    </source>
</reference>
<dbReference type="SUPFAM" id="SSF51445">
    <property type="entry name" value="(Trans)glycosidases"/>
    <property type="match status" value="1"/>
</dbReference>
<dbReference type="Gene3D" id="2.60.120.260">
    <property type="entry name" value="Galactose-binding domain-like"/>
    <property type="match status" value="2"/>
</dbReference>
<keyword evidence="7 8" id="KW-0326">Glycosidase</keyword>
<evidence type="ECO:0000313" key="12">
    <source>
        <dbReference type="EMBL" id="KAF2706711.1"/>
    </source>
</evidence>
<dbReference type="FunFam" id="3.20.20.80:FF:000040">
    <property type="entry name" value="Beta-galactosidase A"/>
    <property type="match status" value="1"/>
</dbReference>
<dbReference type="Pfam" id="PF13364">
    <property type="entry name" value="BetaGal_ABD2"/>
    <property type="match status" value="2"/>
</dbReference>
<name>A0A6G1K2N4_9PLEO</name>
<sequence>MKSLFKIVGAVALSCLAIESAARTVGFTPKQLIKPYKRAPLQDIVTWDEHSLFVHGERVFIYSGEFHPYRLPVPGLWLDVFQKIKALGYNGVSFYVDWALLEGKPGVYRADGVFSLEPFYEAAQEAGIWLIARPGPYINAEASGGGFPGWLQRINGILRTRAEDYLKATDLYVASIGKSIAEAQITNGGPVILVQPENEYTGATADIQPFPDPVYMQYVEDQLRNAGIVVPLISNDASPKGHNAPGQPAAVDIYGHDGYPVGFDCANPTVWPDNKLPTNWKDLHVQLSPSTPFSVLEFQGGAFDPWGGPGWDKCSVLVNAEFERVFYKNVYAAGATILNLYMTFGGTNWGNLGHPGGYTSYDYSAVIREDRRVDREKYSEQKLQASFFKVSPAYLTAARGNASNTTWTTSQDLTVTPAFGNSTNFYFLRHAKYNSIESVSYKLTIPTTAFGNITVPQINGTSLSLNGHDSKIHVSNYNVGGTTLAYSTAEIFTWHKYVDKTVLIVYGGPGETHELALAATGLEIIEGDVKSVTTKGYTVINWKTDGERKIVKVGVTDIVYVYLLDRNSAYNYWTVDQAPHDSSNPIILQAGYLIRSAKVDGDTLALVGDLNATTPIEILGGAPSSLSKLTFNGEELAFKTDAQGVVTATADFITPKVAVPKLNELKWKYIDSLPEISSTYDDSAWTAADLKTTYNSLRKLTTPTSLYSSDYGYHTGTLVYRGTFTSTGSESSLYLFTQGGSAFGASAWLNGTYLGSWRGYDAASNGNNTFTFPNLSSGKTYVVTVVIDNMGLDEDWTIGTETMKNPRGILDYTLSTRNQSAVTWKLAGNLGGEDYPDISRGPLNEGGLFVERAGLHLPGALSDADVDWKDSAGPVTDGIAAPGIGYFATSFDLALPSGYDIPLSFTFSNATSSNSSAGSSAPAYRVQLFVNGWQYGKYVNNIGPQTVFPVPEGILNYRGTNYLGITLWGLDSGTTKIQGLELGIDGLAWSGYGEVSVVDGQNFKARSGAY</sequence>
<dbReference type="Gene3D" id="3.20.20.80">
    <property type="entry name" value="Glycosidases"/>
    <property type="match status" value="1"/>
</dbReference>
<dbReference type="InterPro" id="IPR025300">
    <property type="entry name" value="BetaGal_jelly_roll_dom"/>
</dbReference>
<dbReference type="Pfam" id="PF13363">
    <property type="entry name" value="BetaGal_dom3"/>
    <property type="match status" value="1"/>
</dbReference>
<dbReference type="EMBL" id="MU005775">
    <property type="protein sequence ID" value="KAF2706711.1"/>
    <property type="molecule type" value="Genomic_DNA"/>
</dbReference>
<dbReference type="PRINTS" id="PR00742">
    <property type="entry name" value="GLHYDRLASE35"/>
</dbReference>
<keyword evidence="4 10" id="KW-0732">Signal</keyword>
<dbReference type="SUPFAM" id="SSF51011">
    <property type="entry name" value="Glycosyl hydrolase domain"/>
    <property type="match status" value="1"/>
</dbReference>
<dbReference type="SUPFAM" id="SSF117100">
    <property type="entry name" value="Beta-galactosidase LacA, domain 3"/>
    <property type="match status" value="1"/>
</dbReference>
<keyword evidence="5 8" id="KW-0378">Hydrolase</keyword>
<evidence type="ECO:0000313" key="13">
    <source>
        <dbReference type="Proteomes" id="UP000799428"/>
    </source>
</evidence>
<comment type="catalytic activity">
    <reaction evidence="1 8">
        <text>Hydrolysis of terminal non-reducing beta-D-galactose residues in beta-D-galactosides.</text>
        <dbReference type="EC" id="3.2.1.23"/>
    </reaction>
</comment>
<evidence type="ECO:0000256" key="3">
    <source>
        <dbReference type="ARBA" id="ARBA00012756"/>
    </source>
</evidence>
<dbReference type="OrthoDB" id="1657402at2759"/>
<organism evidence="12 13">
    <name type="scientific">Pleomassaria siparia CBS 279.74</name>
    <dbReference type="NCBI Taxonomy" id="1314801"/>
    <lineage>
        <taxon>Eukaryota</taxon>
        <taxon>Fungi</taxon>
        <taxon>Dikarya</taxon>
        <taxon>Ascomycota</taxon>
        <taxon>Pezizomycotina</taxon>
        <taxon>Dothideomycetes</taxon>
        <taxon>Pleosporomycetidae</taxon>
        <taxon>Pleosporales</taxon>
        <taxon>Pleomassariaceae</taxon>
        <taxon>Pleomassaria</taxon>
    </lineage>
</organism>
<dbReference type="FunFam" id="2.60.120.260:FF:000065">
    <property type="entry name" value="Beta-galactosidase A"/>
    <property type="match status" value="1"/>
</dbReference>
<dbReference type="InterPro" id="IPR018954">
    <property type="entry name" value="Betagal_dom2"/>
</dbReference>
<evidence type="ECO:0000256" key="8">
    <source>
        <dbReference type="RuleBase" id="RU000675"/>
    </source>
</evidence>
<feature type="chain" id="PRO_5026226172" description="Beta-galactosidase" evidence="10">
    <location>
        <begin position="23"/>
        <end position="1010"/>
    </location>
</feature>
<keyword evidence="6" id="KW-0325">Glycoprotein</keyword>
<evidence type="ECO:0000256" key="1">
    <source>
        <dbReference type="ARBA" id="ARBA00001412"/>
    </source>
</evidence>
<evidence type="ECO:0000259" key="11">
    <source>
        <dbReference type="SMART" id="SM01029"/>
    </source>
</evidence>
<dbReference type="AlphaFoldDB" id="A0A6G1K2N4"/>
<dbReference type="PANTHER" id="PTHR23421">
    <property type="entry name" value="BETA-GALACTOSIDASE RELATED"/>
    <property type="match status" value="1"/>
</dbReference>
<gene>
    <name evidence="12" type="ORF">K504DRAFT_385272</name>
</gene>
<dbReference type="Pfam" id="PF01301">
    <property type="entry name" value="Glyco_hydro_35"/>
    <property type="match status" value="1"/>
</dbReference>
<evidence type="ECO:0000256" key="4">
    <source>
        <dbReference type="ARBA" id="ARBA00022729"/>
    </source>
</evidence>
<evidence type="ECO:0000256" key="6">
    <source>
        <dbReference type="ARBA" id="ARBA00023180"/>
    </source>
</evidence>